<feature type="chain" id="PRO_5009259203" evidence="2">
    <location>
        <begin position="27"/>
        <end position="192"/>
    </location>
</feature>
<evidence type="ECO:0000256" key="2">
    <source>
        <dbReference type="SAM" id="SignalP"/>
    </source>
</evidence>
<keyword evidence="1" id="KW-0175">Coiled coil</keyword>
<keyword evidence="4" id="KW-1185">Reference proteome</keyword>
<feature type="signal peptide" evidence="2">
    <location>
        <begin position="1"/>
        <end position="26"/>
    </location>
</feature>
<evidence type="ECO:0000256" key="1">
    <source>
        <dbReference type="SAM" id="Coils"/>
    </source>
</evidence>
<proteinExistence type="predicted"/>
<name>A0A1H1RQ56_9GAMM</name>
<keyword evidence="2" id="KW-0732">Signal</keyword>
<evidence type="ECO:0000313" key="4">
    <source>
        <dbReference type="Proteomes" id="UP000243207"/>
    </source>
</evidence>
<gene>
    <name evidence="3" type="ORF">SAMN05216421_1414</name>
</gene>
<organism evidence="3 4">
    <name type="scientific">Halopseudomonas xinjiangensis</name>
    <dbReference type="NCBI Taxonomy" id="487184"/>
    <lineage>
        <taxon>Bacteria</taxon>
        <taxon>Pseudomonadati</taxon>
        <taxon>Pseudomonadota</taxon>
        <taxon>Gammaproteobacteria</taxon>
        <taxon>Pseudomonadales</taxon>
        <taxon>Pseudomonadaceae</taxon>
        <taxon>Halopseudomonas</taxon>
    </lineage>
</organism>
<dbReference type="EMBL" id="LT629736">
    <property type="protein sequence ID" value="SDS37793.1"/>
    <property type="molecule type" value="Genomic_DNA"/>
</dbReference>
<reference evidence="4" key="1">
    <citation type="submission" date="2016-10" db="EMBL/GenBank/DDBJ databases">
        <authorList>
            <person name="Varghese N."/>
            <person name="Submissions S."/>
        </authorList>
    </citation>
    <scope>NUCLEOTIDE SEQUENCE [LARGE SCALE GENOMIC DNA]</scope>
    <source>
        <strain evidence="4">NRRL B-51270</strain>
    </source>
</reference>
<dbReference type="OrthoDB" id="5566524at2"/>
<dbReference type="STRING" id="487184.SAMN05216421_1414"/>
<evidence type="ECO:0000313" key="3">
    <source>
        <dbReference type="EMBL" id="SDS37793.1"/>
    </source>
</evidence>
<sequence>MKSARSLLSNGAALLCLTLIAASVRAQNPETVIVEVAFFSQPSSRLLPAEPADLDWADQALVLRETANSQVREIDTTRQELNDEMARMSRQGYRLQLHKAWTQPVGLGMPIAVTDTDSPASNMGTDPQRVQGLVGIDQGSGLEANVSFWLNHVAADGSPITERIEQTRKLRLDETHYLDHPSLGVLIRLRAN</sequence>
<accession>A0A1H1RQ56</accession>
<dbReference type="InterPro" id="IPR021241">
    <property type="entry name" value="CsiV"/>
</dbReference>
<dbReference type="RefSeq" id="WP_093392558.1">
    <property type="nucleotide sequence ID" value="NZ_LT629736.1"/>
</dbReference>
<dbReference type="AlphaFoldDB" id="A0A1H1RQ56"/>
<dbReference type="Pfam" id="PF10972">
    <property type="entry name" value="CsiV"/>
    <property type="match status" value="1"/>
</dbReference>
<dbReference type="Proteomes" id="UP000243207">
    <property type="component" value="Chromosome I"/>
</dbReference>
<feature type="coiled-coil region" evidence="1">
    <location>
        <begin position="64"/>
        <end position="91"/>
    </location>
</feature>
<protein>
    <submittedName>
        <fullName evidence="3">Peptidoglycan-binding protein, CsiV</fullName>
    </submittedName>
</protein>